<feature type="domain" description="DUF7033" evidence="1">
    <location>
        <begin position="96"/>
        <end position="184"/>
    </location>
</feature>
<protein>
    <recommendedName>
        <fullName evidence="1">DUF7033 domain-containing protein</fullName>
    </recommendedName>
</protein>
<reference evidence="2" key="1">
    <citation type="submission" date="2019-10" db="EMBL/GenBank/DDBJ databases">
        <title>Draft genome sequence of Panacibacter sp. KCS-6.</title>
        <authorList>
            <person name="Yim K.J."/>
        </authorList>
    </citation>
    <scope>NUCLEOTIDE SEQUENCE</scope>
    <source>
        <strain evidence="2">KCS-6</strain>
    </source>
</reference>
<evidence type="ECO:0000259" key="1">
    <source>
        <dbReference type="Pfam" id="PF23019"/>
    </source>
</evidence>
<keyword evidence="3" id="KW-1185">Reference proteome</keyword>
<organism evidence="2 3">
    <name type="scientific">Limnovirga soli</name>
    <dbReference type="NCBI Taxonomy" id="2656915"/>
    <lineage>
        <taxon>Bacteria</taxon>
        <taxon>Pseudomonadati</taxon>
        <taxon>Bacteroidota</taxon>
        <taxon>Chitinophagia</taxon>
        <taxon>Chitinophagales</taxon>
        <taxon>Chitinophagaceae</taxon>
        <taxon>Limnovirga</taxon>
    </lineage>
</organism>
<dbReference type="Gene3D" id="3.20.20.370">
    <property type="entry name" value="Glycoside hydrolase/deacetylase"/>
    <property type="match status" value="1"/>
</dbReference>
<dbReference type="CDD" id="cd10931">
    <property type="entry name" value="CE4_u7"/>
    <property type="match status" value="1"/>
</dbReference>
<evidence type="ECO:0000313" key="2">
    <source>
        <dbReference type="EMBL" id="NNV56776.1"/>
    </source>
</evidence>
<comment type="caution">
    <text evidence="2">The sequence shown here is derived from an EMBL/GenBank/DDBJ whole genome shotgun (WGS) entry which is preliminary data.</text>
</comment>
<dbReference type="AlphaFoldDB" id="A0A8J8FJ37"/>
<dbReference type="Pfam" id="PF23019">
    <property type="entry name" value="DUF7033"/>
    <property type="match status" value="1"/>
</dbReference>
<gene>
    <name evidence="2" type="ORF">GD597_14990</name>
</gene>
<dbReference type="Proteomes" id="UP000598971">
    <property type="component" value="Unassembled WGS sequence"/>
</dbReference>
<name>A0A8J8FJ37_9BACT</name>
<proteinExistence type="predicted"/>
<dbReference type="InterPro" id="IPR054297">
    <property type="entry name" value="DUF7033"/>
</dbReference>
<accession>A0A8J8FJ37</accession>
<dbReference type="RefSeq" id="WP_171608714.1">
    <property type="nucleotide sequence ID" value="NZ_WHPF01000010.1"/>
</dbReference>
<sequence length="442" mass="51408">MKLLIYTPHITSRIEYTTALLFGTIGGLTVQCTKDKAAFINTTHCFKINYTAAPVCSLELWIQPHGLLEQEDIAQQQILVTQWKGMPVFFGTNGHLPFDLLAASFYLVSRYEEYLPNQQDAYGRYAHTNSLAYQHNFLQAPLVNQWVAATIAMLQQQQPLIRIPKPDFKFLPTYDIDIAYCYLHKPLIQNIGGFIKDLFTGRINKVLERAGVLLMGMKDPFVNYDFMDAMHEICNLHPVYFFLLAQKRKAYDKNISPNNKYMQQLIRWLHKKYITGIHPSWQSNNSHAVVQQEISLLQSITGKPVTHSRQHYIKMNLPETYSQLLQAGIQHDYSMGYGSINGFRASVATPFYWFNLAANMATPLLIHPFCYMEANSFFEQHYTAETAAKELQYYHDITKATGGTLITIFHNHFLTEQKEWQDWREMYRLFILNNFPRVKKYH</sequence>
<dbReference type="EMBL" id="WHPF01000010">
    <property type="protein sequence ID" value="NNV56776.1"/>
    <property type="molecule type" value="Genomic_DNA"/>
</dbReference>
<evidence type="ECO:0000313" key="3">
    <source>
        <dbReference type="Proteomes" id="UP000598971"/>
    </source>
</evidence>